<evidence type="ECO:0000256" key="1">
    <source>
        <dbReference type="SAM" id="MobiDB-lite"/>
    </source>
</evidence>
<feature type="compositionally biased region" description="Low complexity" evidence="1">
    <location>
        <begin position="10"/>
        <end position="22"/>
    </location>
</feature>
<keyword evidence="3" id="KW-1185">Reference proteome</keyword>
<evidence type="ECO:0000313" key="2">
    <source>
        <dbReference type="EMBL" id="KAK9674972.1"/>
    </source>
</evidence>
<dbReference type="AlphaFoldDB" id="A0AAW1HFB6"/>
<evidence type="ECO:0000313" key="3">
    <source>
        <dbReference type="Proteomes" id="UP001458880"/>
    </source>
</evidence>
<accession>A0AAW1HFB6</accession>
<organism evidence="2 3">
    <name type="scientific">Popillia japonica</name>
    <name type="common">Japanese beetle</name>
    <dbReference type="NCBI Taxonomy" id="7064"/>
    <lineage>
        <taxon>Eukaryota</taxon>
        <taxon>Metazoa</taxon>
        <taxon>Ecdysozoa</taxon>
        <taxon>Arthropoda</taxon>
        <taxon>Hexapoda</taxon>
        <taxon>Insecta</taxon>
        <taxon>Pterygota</taxon>
        <taxon>Neoptera</taxon>
        <taxon>Endopterygota</taxon>
        <taxon>Coleoptera</taxon>
        <taxon>Polyphaga</taxon>
        <taxon>Scarabaeiformia</taxon>
        <taxon>Scarabaeidae</taxon>
        <taxon>Rutelinae</taxon>
        <taxon>Popillia</taxon>
    </lineage>
</organism>
<proteinExistence type="predicted"/>
<name>A0AAW1HFB6_POPJA</name>
<gene>
    <name evidence="2" type="ORF">QE152_g40738</name>
</gene>
<reference evidence="2 3" key="1">
    <citation type="journal article" date="2024" name="BMC Genomics">
        <title>De novo assembly and annotation of Popillia japonica's genome with initial clues to its potential as an invasive pest.</title>
        <authorList>
            <person name="Cucini C."/>
            <person name="Boschi S."/>
            <person name="Funari R."/>
            <person name="Cardaioli E."/>
            <person name="Iannotti N."/>
            <person name="Marturano G."/>
            <person name="Paoli F."/>
            <person name="Bruttini M."/>
            <person name="Carapelli A."/>
            <person name="Frati F."/>
            <person name="Nardi F."/>
        </authorList>
    </citation>
    <scope>NUCLEOTIDE SEQUENCE [LARGE SCALE GENOMIC DNA]</scope>
    <source>
        <strain evidence="2">DMR45628</strain>
    </source>
</reference>
<comment type="caution">
    <text evidence="2">The sequence shown here is derived from an EMBL/GenBank/DDBJ whole genome shotgun (WGS) entry which is preliminary data.</text>
</comment>
<dbReference type="Proteomes" id="UP001458880">
    <property type="component" value="Unassembled WGS sequence"/>
</dbReference>
<feature type="region of interest" description="Disordered" evidence="1">
    <location>
        <begin position="1"/>
        <end position="24"/>
    </location>
</feature>
<sequence length="139" mass="15998">MNQDNENEANEMVGNNNGNNDEYSSVAEGEVENRFKYQITQRGKRILNQREESHKIMKIQATKMLCESNNRYAPLEIGTRLLIRVPDVDRGRLIPRNVLAIVSQINNDGLYKLSTDNGPLDRLFSRNELLQADLQFMSQ</sequence>
<dbReference type="EMBL" id="JASPKY010001356">
    <property type="protein sequence ID" value="KAK9674972.1"/>
    <property type="molecule type" value="Genomic_DNA"/>
</dbReference>
<protein>
    <submittedName>
        <fullName evidence="2">Uncharacterized protein</fullName>
    </submittedName>
</protein>